<name>A0A382H3R2_9ZZZZ</name>
<reference evidence="1" key="1">
    <citation type="submission" date="2018-05" db="EMBL/GenBank/DDBJ databases">
        <authorList>
            <person name="Lanie J.A."/>
            <person name="Ng W.-L."/>
            <person name="Kazmierczak K.M."/>
            <person name="Andrzejewski T.M."/>
            <person name="Davidsen T.M."/>
            <person name="Wayne K.J."/>
            <person name="Tettelin H."/>
            <person name="Glass J.I."/>
            <person name="Rusch D."/>
            <person name="Podicherti R."/>
            <person name="Tsui H.-C.T."/>
            <person name="Winkler M.E."/>
        </authorList>
    </citation>
    <scope>NUCLEOTIDE SEQUENCE</scope>
</reference>
<accession>A0A382H3R2</accession>
<proteinExistence type="predicted"/>
<gene>
    <name evidence="1" type="ORF">METZ01_LOCUS234257</name>
</gene>
<evidence type="ECO:0000313" key="1">
    <source>
        <dbReference type="EMBL" id="SVB81403.1"/>
    </source>
</evidence>
<dbReference type="EMBL" id="UINC01058765">
    <property type="protein sequence ID" value="SVB81403.1"/>
    <property type="molecule type" value="Genomic_DNA"/>
</dbReference>
<protein>
    <submittedName>
        <fullName evidence="1">Uncharacterized protein</fullName>
    </submittedName>
</protein>
<dbReference type="AlphaFoldDB" id="A0A382H3R2"/>
<organism evidence="1">
    <name type="scientific">marine metagenome</name>
    <dbReference type="NCBI Taxonomy" id="408172"/>
    <lineage>
        <taxon>unclassified sequences</taxon>
        <taxon>metagenomes</taxon>
        <taxon>ecological metagenomes</taxon>
    </lineage>
</organism>
<sequence>MSVELGRFELGTFDPRIVAPRSGDLHKHPEAASGLPV</sequence>